<dbReference type="InterPro" id="IPR003043">
    <property type="entry name" value="Uropor_MeTrfase_CS"/>
</dbReference>
<dbReference type="PANTHER" id="PTHR45790">
    <property type="entry name" value="SIROHEME SYNTHASE-RELATED"/>
    <property type="match status" value="1"/>
</dbReference>
<evidence type="ECO:0000256" key="1">
    <source>
        <dbReference type="ARBA" id="ARBA00004953"/>
    </source>
</evidence>
<evidence type="ECO:0000256" key="4">
    <source>
        <dbReference type="ARBA" id="ARBA00022603"/>
    </source>
</evidence>
<protein>
    <submittedName>
        <fullName evidence="8">Precorrin-4 C11-methyltransferase</fullName>
    </submittedName>
</protein>
<proteinExistence type="inferred from homology"/>
<keyword evidence="3" id="KW-0169">Cobalamin biosynthesis</keyword>
<keyword evidence="6" id="KW-0949">S-adenosyl-L-methionine</keyword>
<dbReference type="GO" id="GO:0046026">
    <property type="term" value="F:precorrin-4 C11-methyltransferase activity"/>
    <property type="evidence" value="ECO:0007669"/>
    <property type="project" value="InterPro"/>
</dbReference>
<reference evidence="8 9" key="1">
    <citation type="journal article" date="2011" name="J. Bacteriol.">
        <title>Genome sequence of the mercury-methylating and pleomorphic Desulfovibrio africanus Strain Walvis Bay.</title>
        <authorList>
            <person name="Brown S.D."/>
            <person name="Wall J.D."/>
            <person name="Kucken A.M."/>
            <person name="Gilmour C.C."/>
            <person name="Podar M."/>
            <person name="Brandt C.C."/>
            <person name="Teshima H."/>
            <person name="Detter J.C."/>
            <person name="Han C.S."/>
            <person name="Land M.L."/>
            <person name="Lucas S."/>
            <person name="Han J."/>
            <person name="Pennacchio L."/>
            <person name="Nolan M."/>
            <person name="Pitluck S."/>
            <person name="Woyke T."/>
            <person name="Goodwin L."/>
            <person name="Palumbo A.V."/>
            <person name="Elias D.A."/>
        </authorList>
    </citation>
    <scope>NUCLEOTIDE SEQUENCE [LARGE SCALE GENOMIC DNA]</scope>
    <source>
        <strain evidence="8 9">Walvis Bay</strain>
    </source>
</reference>
<dbReference type="GO" id="GO:0009236">
    <property type="term" value="P:cobalamin biosynthetic process"/>
    <property type="evidence" value="ECO:0007669"/>
    <property type="project" value="UniProtKB-UniPathway"/>
</dbReference>
<feature type="domain" description="Tetrapyrrole methylase" evidence="7">
    <location>
        <begin position="4"/>
        <end position="209"/>
    </location>
</feature>
<dbReference type="Proteomes" id="UP000007844">
    <property type="component" value="Chromosome"/>
</dbReference>
<comment type="similarity">
    <text evidence="2">Belongs to the precorrin methyltransferase family.</text>
</comment>
<evidence type="ECO:0000256" key="2">
    <source>
        <dbReference type="ARBA" id="ARBA00005879"/>
    </source>
</evidence>
<dbReference type="InterPro" id="IPR035996">
    <property type="entry name" value="4pyrrol_Methylase_sf"/>
</dbReference>
<keyword evidence="5 8" id="KW-0808">Transferase</keyword>
<evidence type="ECO:0000259" key="7">
    <source>
        <dbReference type="Pfam" id="PF00590"/>
    </source>
</evidence>
<dbReference type="KEGG" id="daf:Desaf_1902"/>
<dbReference type="InterPro" id="IPR014777">
    <property type="entry name" value="4pyrrole_Mease_sub1"/>
</dbReference>
<dbReference type="Gene3D" id="3.30.950.10">
    <property type="entry name" value="Methyltransferase, Cobalt-precorrin-4 Transmethylase, Domain 2"/>
    <property type="match status" value="1"/>
</dbReference>
<dbReference type="GO" id="GO:0032259">
    <property type="term" value="P:methylation"/>
    <property type="evidence" value="ECO:0007669"/>
    <property type="project" value="UniProtKB-KW"/>
</dbReference>
<evidence type="ECO:0000313" key="9">
    <source>
        <dbReference type="Proteomes" id="UP000007844"/>
    </source>
</evidence>
<dbReference type="AlphaFoldDB" id="F3Z2R4"/>
<evidence type="ECO:0000256" key="6">
    <source>
        <dbReference type="ARBA" id="ARBA00022691"/>
    </source>
</evidence>
<evidence type="ECO:0000313" key="8">
    <source>
        <dbReference type="EMBL" id="EGJ50231.1"/>
    </source>
</evidence>
<gene>
    <name evidence="8" type="ORF">Desaf_1902</name>
</gene>
<keyword evidence="9" id="KW-1185">Reference proteome</keyword>
<organism evidence="8 9">
    <name type="scientific">Desulfocurvibacter africanus subsp. africanus str. Walvis Bay</name>
    <dbReference type="NCBI Taxonomy" id="690850"/>
    <lineage>
        <taxon>Bacteria</taxon>
        <taxon>Pseudomonadati</taxon>
        <taxon>Thermodesulfobacteriota</taxon>
        <taxon>Desulfovibrionia</taxon>
        <taxon>Desulfovibrionales</taxon>
        <taxon>Desulfovibrionaceae</taxon>
        <taxon>Desulfocurvibacter</taxon>
    </lineage>
</organism>
<keyword evidence="4 8" id="KW-0489">Methyltransferase</keyword>
<comment type="pathway">
    <text evidence="1">Cofactor biosynthesis; adenosylcobalamin biosynthesis.</text>
</comment>
<dbReference type="UniPathway" id="UPA00148"/>
<dbReference type="SUPFAM" id="SSF53790">
    <property type="entry name" value="Tetrapyrrole methylase"/>
    <property type="match status" value="1"/>
</dbReference>
<dbReference type="InterPro" id="IPR000878">
    <property type="entry name" value="4pyrrol_Mease"/>
</dbReference>
<evidence type="ECO:0000256" key="5">
    <source>
        <dbReference type="ARBA" id="ARBA00022679"/>
    </source>
</evidence>
<dbReference type="InterPro" id="IPR014776">
    <property type="entry name" value="4pyrrole_Mease_sub2"/>
</dbReference>
<dbReference type="EMBL" id="CP003221">
    <property type="protein sequence ID" value="EGJ50231.1"/>
    <property type="molecule type" value="Genomic_DNA"/>
</dbReference>
<name>F3Z2R4_DESAF</name>
<dbReference type="STRING" id="690850.Desaf_1902"/>
<sequence>MGIVYFIGAGPGDPELLTIKAARLIAEAGLVLYAGSLVPTGVVAHARPEAKVIDSSGLTLEQTHALLVEAVNAGKSAARVHTGDPALYGAVREQALLLDRDGIAWEVVPGVSAAFAAAAEARVSFTVPEVTQTLVITRLAGRTPVPDSEALAGLATHGAAMAVYLSAADAPRLRDELLAGGYAPETTVVVGHKVGWPGGETLRTTLADMAEAVRAANIGRQAVFLVLPGESAGEARSKLYDPQFAHGYRNGGR</sequence>
<dbReference type="PANTHER" id="PTHR45790:SF4">
    <property type="entry name" value="COBALT-PRECORRIN-4 C(11)-METHYLTRANSFERASE"/>
    <property type="match status" value="1"/>
</dbReference>
<dbReference type="InterPro" id="IPR006362">
    <property type="entry name" value="Cbl_synth_CobM/CibF"/>
</dbReference>
<evidence type="ECO:0000256" key="3">
    <source>
        <dbReference type="ARBA" id="ARBA00022573"/>
    </source>
</evidence>
<accession>F3Z2R4</accession>
<dbReference type="PROSITE" id="PS00839">
    <property type="entry name" value="SUMT_1"/>
    <property type="match status" value="1"/>
</dbReference>
<dbReference type="Gene3D" id="3.40.1010.10">
    <property type="entry name" value="Cobalt-precorrin-4 Transmethylase, Domain 1"/>
    <property type="match status" value="1"/>
</dbReference>
<dbReference type="HOGENOM" id="CLU_011276_7_1_7"/>
<dbReference type="eggNOG" id="COG2875">
    <property type="taxonomic scope" value="Bacteria"/>
</dbReference>
<dbReference type="InterPro" id="IPR050161">
    <property type="entry name" value="Siro_Cobalamin_biosynth"/>
</dbReference>
<dbReference type="RefSeq" id="WP_014259983.1">
    <property type="nucleotide sequence ID" value="NC_016629.1"/>
</dbReference>
<dbReference type="CDD" id="cd11641">
    <property type="entry name" value="Precorrin-4_C11-MT"/>
    <property type="match status" value="1"/>
</dbReference>
<dbReference type="Pfam" id="PF00590">
    <property type="entry name" value="TP_methylase"/>
    <property type="match status" value="1"/>
</dbReference>
<dbReference type="NCBIfam" id="TIGR01465">
    <property type="entry name" value="cobM_cbiF"/>
    <property type="match status" value="1"/>
</dbReference>